<dbReference type="Gene3D" id="3.40.50.150">
    <property type="entry name" value="Vaccinia Virus protein VP39"/>
    <property type="match status" value="1"/>
</dbReference>
<dbReference type="AlphaFoldDB" id="A0A1J5HE53"/>
<proteinExistence type="predicted"/>
<name>A0A1J5HE53_9BACT</name>
<organism evidence="2 3">
    <name type="scientific">Candidatus Roizmanbacteria bacterium CG2_30_33_16</name>
    <dbReference type="NCBI Taxonomy" id="1805340"/>
    <lineage>
        <taxon>Bacteria</taxon>
        <taxon>Candidatus Roizmaniibacteriota</taxon>
    </lineage>
</organism>
<dbReference type="SUPFAM" id="SSF53335">
    <property type="entry name" value="S-adenosyl-L-methionine-dependent methyltransferases"/>
    <property type="match status" value="1"/>
</dbReference>
<comment type="caution">
    <text evidence="2">The sequence shown here is derived from an EMBL/GenBank/DDBJ whole genome shotgun (WGS) entry which is preliminary data.</text>
</comment>
<evidence type="ECO:0000259" key="1">
    <source>
        <dbReference type="Pfam" id="PF08241"/>
    </source>
</evidence>
<accession>A0A1J5HE53</accession>
<feature type="domain" description="Methyltransferase type 11" evidence="1">
    <location>
        <begin position="72"/>
        <end position="154"/>
    </location>
</feature>
<protein>
    <recommendedName>
        <fullName evidence="1">Methyltransferase type 11 domain-containing protein</fullName>
    </recommendedName>
</protein>
<dbReference type="InterPro" id="IPR029063">
    <property type="entry name" value="SAM-dependent_MTases_sf"/>
</dbReference>
<evidence type="ECO:0000313" key="2">
    <source>
        <dbReference type="EMBL" id="OIP83469.1"/>
    </source>
</evidence>
<dbReference type="Proteomes" id="UP000183758">
    <property type="component" value="Unassembled WGS sequence"/>
</dbReference>
<dbReference type="EMBL" id="MNZM01000085">
    <property type="protein sequence ID" value="OIP83469.1"/>
    <property type="molecule type" value="Genomic_DNA"/>
</dbReference>
<evidence type="ECO:0000313" key="3">
    <source>
        <dbReference type="Proteomes" id="UP000183758"/>
    </source>
</evidence>
<reference evidence="2 3" key="1">
    <citation type="journal article" date="2016" name="Environ. Microbiol.">
        <title>Genomic resolution of a cold subsurface aquifer community provides metabolic insights for novel microbes adapted to high CO concentrations.</title>
        <authorList>
            <person name="Probst A.J."/>
            <person name="Castelle C.J."/>
            <person name="Singh A."/>
            <person name="Brown C.T."/>
            <person name="Anantharaman K."/>
            <person name="Sharon I."/>
            <person name="Hug L.A."/>
            <person name="Burstein D."/>
            <person name="Emerson J.B."/>
            <person name="Thomas B.C."/>
            <person name="Banfield J.F."/>
        </authorList>
    </citation>
    <scope>NUCLEOTIDE SEQUENCE [LARGE SCALE GENOMIC DNA]</scope>
    <source>
        <strain evidence="2">CG2_30_33_16</strain>
    </source>
</reference>
<sequence>MGEYNLVDRLRDNYSRLYLRDYHDSPDKSRVSMARRIVGQLKSGIPTKLVVDIGSGAQALEKTMLSTYNQRQFRDLFGRYNFLTLDLANIKRARLLAQKRYPDLVMHVVADGSILPVVDKAAGLVFSNMAIDFMPEEAFSEAYRILAPEGTAFFNFHHPDMISEASIATKKEGVRKYWKYLKSNQVLFSNQAQIIERLEKIGYKNIQVSLNTDGVDKWWEVSCKK</sequence>
<dbReference type="GO" id="GO:0008757">
    <property type="term" value="F:S-adenosylmethionine-dependent methyltransferase activity"/>
    <property type="evidence" value="ECO:0007669"/>
    <property type="project" value="InterPro"/>
</dbReference>
<dbReference type="Pfam" id="PF08241">
    <property type="entry name" value="Methyltransf_11"/>
    <property type="match status" value="1"/>
</dbReference>
<gene>
    <name evidence="2" type="ORF">AUK04_03430</name>
</gene>
<dbReference type="InterPro" id="IPR013216">
    <property type="entry name" value="Methyltransf_11"/>
</dbReference>